<dbReference type="CDD" id="cd06382">
    <property type="entry name" value="PBP1_iGluR_Kainate"/>
    <property type="match status" value="1"/>
</dbReference>
<dbReference type="PANTHER" id="PTHR18966">
    <property type="entry name" value="IONOTROPIC GLUTAMATE RECEPTOR"/>
    <property type="match status" value="1"/>
</dbReference>
<keyword evidence="18" id="KW-1015">Disulfide bond</keyword>
<dbReference type="FunFam" id="1.10.287.70:FF:000010">
    <property type="entry name" value="Putative glutamate receptor ionotropic kainate 1"/>
    <property type="match status" value="1"/>
</dbReference>
<dbReference type="FunFam" id="3.40.190.10:FF:000178">
    <property type="entry name" value="Glutamate receptor subunit"/>
    <property type="match status" value="1"/>
</dbReference>
<dbReference type="Pfam" id="PF10613">
    <property type="entry name" value="Lig_chan-Glu_bd"/>
    <property type="match status" value="1"/>
</dbReference>
<dbReference type="GO" id="GO:0038023">
    <property type="term" value="F:signaling receptor activity"/>
    <property type="evidence" value="ECO:0007669"/>
    <property type="project" value="InterPro"/>
</dbReference>
<keyword evidence="7" id="KW-0770">Synapse</keyword>
<dbReference type="InterPro" id="IPR001828">
    <property type="entry name" value="ANF_lig-bd_rcpt"/>
</dbReference>
<evidence type="ECO:0000256" key="11">
    <source>
        <dbReference type="ARBA" id="ARBA00023180"/>
    </source>
</evidence>
<feature type="domain" description="Ionotropic glutamate receptor L-glutamate and glycine-binding" evidence="22">
    <location>
        <begin position="429"/>
        <end position="496"/>
    </location>
</feature>
<keyword evidence="13" id="KW-1071">Ligand-gated ion channel</keyword>
<dbReference type="EnsemblMetazoa" id="XM_019916368.1">
    <property type="protein sequence ID" value="XP_019771927.1"/>
    <property type="gene ID" value="LOC109545592"/>
</dbReference>
<evidence type="ECO:0000256" key="4">
    <source>
        <dbReference type="ARBA" id="ARBA00022692"/>
    </source>
</evidence>
<evidence type="ECO:0008006" key="25">
    <source>
        <dbReference type="Google" id="ProtNLM"/>
    </source>
</evidence>
<proteinExistence type="inferred from homology"/>
<dbReference type="AlphaFoldDB" id="A0AAR5QFH8"/>
<keyword evidence="24" id="KW-1185">Reference proteome</keyword>
<reference evidence="24" key="1">
    <citation type="journal article" date="2013" name="Genome Biol.">
        <title>Draft genome of the mountain pine beetle, Dendroctonus ponderosae Hopkins, a major forest pest.</title>
        <authorList>
            <person name="Keeling C.I."/>
            <person name="Yuen M.M."/>
            <person name="Liao N.Y."/>
            <person name="Docking T.R."/>
            <person name="Chan S.K."/>
            <person name="Taylor G.A."/>
            <person name="Palmquist D.L."/>
            <person name="Jackman S.D."/>
            <person name="Nguyen A."/>
            <person name="Li M."/>
            <person name="Henderson H."/>
            <person name="Janes J.K."/>
            <person name="Zhao Y."/>
            <person name="Pandoh P."/>
            <person name="Moore R."/>
            <person name="Sperling F.A."/>
            <person name="Huber D.P."/>
            <person name="Birol I."/>
            <person name="Jones S.J."/>
            <person name="Bohlmann J."/>
        </authorList>
    </citation>
    <scope>NUCLEOTIDE SEQUENCE</scope>
</reference>
<evidence type="ECO:0000256" key="20">
    <source>
        <dbReference type="SAM" id="SignalP"/>
    </source>
</evidence>
<dbReference type="InterPro" id="IPR015683">
    <property type="entry name" value="Ionotropic_Glu_rcpt"/>
</dbReference>
<feature type="transmembrane region" description="Helical" evidence="19">
    <location>
        <begin position="552"/>
        <end position="571"/>
    </location>
</feature>
<evidence type="ECO:0000313" key="24">
    <source>
        <dbReference type="Proteomes" id="UP000019118"/>
    </source>
</evidence>
<dbReference type="SUPFAM" id="SSF53850">
    <property type="entry name" value="Periplasmic binding protein-like II"/>
    <property type="match status" value="1"/>
</dbReference>
<evidence type="ECO:0000256" key="3">
    <source>
        <dbReference type="ARBA" id="ARBA00022475"/>
    </source>
</evidence>
<name>A0AAR5QFH8_DENPD</name>
<reference evidence="23" key="2">
    <citation type="submission" date="2024-08" db="UniProtKB">
        <authorList>
            <consortium name="EnsemblMetazoa"/>
        </authorList>
    </citation>
    <scope>IDENTIFICATION</scope>
</reference>
<feature type="binding site" evidence="16">
    <location>
        <position position="512"/>
    </location>
    <ligand>
        <name>L-glutamate</name>
        <dbReference type="ChEBI" id="CHEBI:29985"/>
    </ligand>
</feature>
<evidence type="ECO:0000256" key="9">
    <source>
        <dbReference type="ARBA" id="ARBA00023136"/>
    </source>
</evidence>
<keyword evidence="6 19" id="KW-1133">Transmembrane helix</keyword>
<feature type="chain" id="PRO_5043523841" description="Glutamate receptor ionotropic, kainate 2" evidence="20">
    <location>
        <begin position="24"/>
        <end position="892"/>
    </location>
</feature>
<evidence type="ECO:0000256" key="17">
    <source>
        <dbReference type="PIRSR" id="PIRSR601508-2"/>
    </source>
</evidence>
<evidence type="ECO:0000259" key="21">
    <source>
        <dbReference type="SMART" id="SM00079"/>
    </source>
</evidence>
<evidence type="ECO:0000256" key="15">
    <source>
        <dbReference type="ARBA" id="ARBA00034104"/>
    </source>
</evidence>
<evidence type="ECO:0000256" key="12">
    <source>
        <dbReference type="ARBA" id="ARBA00023257"/>
    </source>
</evidence>
<evidence type="ECO:0000256" key="16">
    <source>
        <dbReference type="PIRSR" id="PIRSR601508-1"/>
    </source>
</evidence>
<feature type="binding site" evidence="16">
    <location>
        <position position="679"/>
    </location>
    <ligand>
        <name>L-glutamate</name>
        <dbReference type="ChEBI" id="CHEBI:29985"/>
    </ligand>
</feature>
<dbReference type="SMART" id="SM00918">
    <property type="entry name" value="Lig_chan-Glu_bd"/>
    <property type="match status" value="1"/>
</dbReference>
<evidence type="ECO:0000256" key="18">
    <source>
        <dbReference type="PIRSR" id="PIRSR601508-3"/>
    </source>
</evidence>
<dbReference type="InterPro" id="IPR001508">
    <property type="entry name" value="Iono_Glu_rcpt_met"/>
</dbReference>
<dbReference type="GO" id="GO:0015276">
    <property type="term" value="F:ligand-gated monoatomic ion channel activity"/>
    <property type="evidence" value="ECO:0007669"/>
    <property type="project" value="InterPro"/>
</dbReference>
<dbReference type="Gene3D" id="3.40.190.10">
    <property type="entry name" value="Periplasmic binding protein-like II"/>
    <property type="match status" value="1"/>
</dbReference>
<evidence type="ECO:0000256" key="13">
    <source>
        <dbReference type="ARBA" id="ARBA00023286"/>
    </source>
</evidence>
<evidence type="ECO:0000256" key="2">
    <source>
        <dbReference type="ARBA" id="ARBA00022448"/>
    </source>
</evidence>
<dbReference type="PRINTS" id="PR00177">
    <property type="entry name" value="NMDARECEPTOR"/>
</dbReference>
<dbReference type="SUPFAM" id="SSF53822">
    <property type="entry name" value="Periplasmic binding protein-like I"/>
    <property type="match status" value="1"/>
</dbReference>
<keyword evidence="2" id="KW-0813">Transport</keyword>
<dbReference type="GO" id="GO:0045211">
    <property type="term" value="C:postsynaptic membrane"/>
    <property type="evidence" value="ECO:0007669"/>
    <property type="project" value="UniProtKB-SubCell"/>
</dbReference>
<accession>A0AAR5QFH8</accession>
<dbReference type="Pfam" id="PF00060">
    <property type="entry name" value="Lig_chan"/>
    <property type="match status" value="1"/>
</dbReference>
<evidence type="ECO:0000256" key="10">
    <source>
        <dbReference type="ARBA" id="ARBA00023170"/>
    </source>
</evidence>
<evidence type="ECO:0000256" key="5">
    <source>
        <dbReference type="ARBA" id="ARBA00022729"/>
    </source>
</evidence>
<feature type="binding site" evidence="16">
    <location>
        <position position="678"/>
    </location>
    <ligand>
        <name>L-glutamate</name>
        <dbReference type="ChEBI" id="CHEBI:29985"/>
    </ligand>
</feature>
<comment type="similarity">
    <text evidence="1">Belongs to the glutamate-gated ion channel (TC 1.A.10.1) family.</text>
</comment>
<feature type="transmembrane region" description="Helical" evidence="19">
    <location>
        <begin position="822"/>
        <end position="844"/>
    </location>
</feature>
<feature type="site" description="Crucial to convey clamshell closure to channel opening" evidence="17">
    <location>
        <position position="657"/>
    </location>
</feature>
<evidence type="ECO:0000256" key="1">
    <source>
        <dbReference type="ARBA" id="ARBA00008685"/>
    </source>
</evidence>
<keyword evidence="14" id="KW-0407">Ion channel</keyword>
<evidence type="ECO:0000256" key="7">
    <source>
        <dbReference type="ARBA" id="ARBA00023018"/>
    </source>
</evidence>
<keyword evidence="11" id="KW-0325">Glycoprotein</keyword>
<dbReference type="InterPro" id="IPR019594">
    <property type="entry name" value="Glu/Gly-bd"/>
</dbReference>
<keyword evidence="10" id="KW-0675">Receptor</keyword>
<keyword evidence="4 19" id="KW-0812">Transmembrane</keyword>
<keyword evidence="9 19" id="KW-0472">Membrane</keyword>
<comment type="subcellular location">
    <subcellularLocation>
        <location evidence="15">Postsynaptic cell membrane</location>
        <topology evidence="15">Multi-pass membrane protein</topology>
    </subcellularLocation>
</comment>
<dbReference type="Gene3D" id="3.40.50.2300">
    <property type="match status" value="2"/>
</dbReference>
<feature type="transmembrane region" description="Helical" evidence="19">
    <location>
        <begin position="627"/>
        <end position="648"/>
    </location>
</feature>
<feature type="domain" description="Ionotropic glutamate receptor C-terminal" evidence="21">
    <location>
        <begin position="419"/>
        <end position="792"/>
    </location>
</feature>
<keyword evidence="8" id="KW-0406">Ion transport</keyword>
<organism evidence="23 24">
    <name type="scientific">Dendroctonus ponderosae</name>
    <name type="common">Mountain pine beetle</name>
    <dbReference type="NCBI Taxonomy" id="77166"/>
    <lineage>
        <taxon>Eukaryota</taxon>
        <taxon>Metazoa</taxon>
        <taxon>Ecdysozoa</taxon>
        <taxon>Arthropoda</taxon>
        <taxon>Hexapoda</taxon>
        <taxon>Insecta</taxon>
        <taxon>Pterygota</taxon>
        <taxon>Neoptera</taxon>
        <taxon>Endopterygota</taxon>
        <taxon>Coleoptera</taxon>
        <taxon>Polyphaga</taxon>
        <taxon>Cucujiformia</taxon>
        <taxon>Curculionidae</taxon>
        <taxon>Scolytinae</taxon>
        <taxon>Dendroctonus</taxon>
    </lineage>
</organism>
<keyword evidence="5 20" id="KW-0732">Signal</keyword>
<feature type="binding site" evidence="16">
    <location>
        <position position="507"/>
    </location>
    <ligand>
        <name>L-glutamate</name>
        <dbReference type="ChEBI" id="CHEBI:29985"/>
    </ligand>
</feature>
<protein>
    <recommendedName>
        <fullName evidence="25">Glutamate receptor ionotropic, kainate 2</fullName>
    </recommendedName>
</protein>
<dbReference type="InterPro" id="IPR028082">
    <property type="entry name" value="Peripla_BP_I"/>
</dbReference>
<dbReference type="FunFam" id="3.40.190.10:FF:000060">
    <property type="entry name" value="Glutamate receptor ionotropic, kainate 1"/>
    <property type="match status" value="1"/>
</dbReference>
<dbReference type="Pfam" id="PF01094">
    <property type="entry name" value="ANF_receptor"/>
    <property type="match status" value="1"/>
</dbReference>
<feature type="site" description="Interaction with the cone snail toxin Con-ikot-ikot" evidence="17">
    <location>
        <position position="775"/>
    </location>
</feature>
<feature type="binding site" evidence="16">
    <location>
        <position position="729"/>
    </location>
    <ligand>
        <name>L-glutamate</name>
        <dbReference type="ChEBI" id="CHEBI:29985"/>
    </ligand>
</feature>
<evidence type="ECO:0000256" key="14">
    <source>
        <dbReference type="ARBA" id="ARBA00023303"/>
    </source>
</evidence>
<sequence>MQIIPLAFCAVLGLWLLSSPCTCSSRQKIKIVLAIFLDDDEYVEETTFAVKNTLKILRAKSTYQVTEHIIKLSKESSFEAGQFVCDLIRNGVSAIFGPESPENNEIIQSVAASLQIPYFQNSWNPQEEAATSVFNLRPNSDALSRALAALVRENDWKTYTVMYENEDSLLRLRETLKQRKPNDLSIAFICLGSGPDYRTVLKQIKKTLDTKFILDCKADRILDIFRQAKEVGLLKDYHSYILTDLDAHSLDWSEFNEVVSNISSIRLMDHESDAAKNIGKLWRIDPKRIKTRMALIYDAVSVFITAFRDLSQKEQLQIKPLDCDRSEVTEYGTKMYEVIKKPSKQSKPLLSGYLTGPVLFDQHGQRRNLILQIVERSKPVDGAFRLTGYWNSALPKNISYTVTSAQREKELQKEIQTKNFKVVSKLGDPYLMKKTSKYGKELFGNDRYEGYALDLMHEICSILNCSFTIELVADGKYGNFDPVTKEWNGLIRHLLDRKADLAVCDLTITYERRTAVDFTMPFMTLGISVLYAKAVKEPPELLSFAHPLSLDVWLYMATSYLVVSLIIFLVARLNPNDWENPHPCDPNPEELENIWSIRNCCWLTLGSIMAQGCDLLPKGISTRMVTASWWFFSLIMTSSYTANMAAFLTMSRMGLSIESAEDLATQSKIKYGCVAGGSTCSFFASTNVSTYHQMWVQMQSADPTVFELSNRAGVARVLASKRRYAFFMESTNIEYETERNCELVQVGGQIDSKGYGIAMTANFQHRKLFNEAILKMQEMGVLHRLKNKWWRERNGGGKCTEDKTLAEDAAAELTLDNMGGAFVVLGIGMVIAIIFSACEFIWMVKKLAINEHLPFKVALRQELNFAFNIWERQKKVKQAAASGAGSKGFETT</sequence>
<evidence type="ECO:0000259" key="22">
    <source>
        <dbReference type="SMART" id="SM00918"/>
    </source>
</evidence>
<dbReference type="InterPro" id="IPR001320">
    <property type="entry name" value="Iontro_rcpt_C"/>
</dbReference>
<evidence type="ECO:0000256" key="19">
    <source>
        <dbReference type="SAM" id="Phobius"/>
    </source>
</evidence>
<evidence type="ECO:0000256" key="8">
    <source>
        <dbReference type="ARBA" id="ARBA00023065"/>
    </source>
</evidence>
<keyword evidence="3" id="KW-1003">Cell membrane</keyword>
<feature type="disulfide bond" evidence="18">
    <location>
        <begin position="741"/>
        <end position="799"/>
    </location>
</feature>
<evidence type="ECO:0000256" key="6">
    <source>
        <dbReference type="ARBA" id="ARBA00022989"/>
    </source>
</evidence>
<dbReference type="SMART" id="SM00079">
    <property type="entry name" value="PBPe"/>
    <property type="match status" value="1"/>
</dbReference>
<dbReference type="Proteomes" id="UP000019118">
    <property type="component" value="Unassembled WGS sequence"/>
</dbReference>
<dbReference type="Gene3D" id="1.10.287.70">
    <property type="match status" value="1"/>
</dbReference>
<keyword evidence="12" id="KW-0628">Postsynaptic cell membrane</keyword>
<evidence type="ECO:0000313" key="23">
    <source>
        <dbReference type="EnsemblMetazoa" id="XP_019771927.1"/>
    </source>
</evidence>
<feature type="signal peptide" evidence="20">
    <location>
        <begin position="1"/>
        <end position="23"/>
    </location>
</feature>